<name>A0A371CP29_9APHY</name>
<evidence type="ECO:0000313" key="1">
    <source>
        <dbReference type="EMBL" id="RDX42045.1"/>
    </source>
</evidence>
<evidence type="ECO:0000313" key="2">
    <source>
        <dbReference type="Proteomes" id="UP000256964"/>
    </source>
</evidence>
<organism evidence="1 2">
    <name type="scientific">Lentinus brumalis</name>
    <dbReference type="NCBI Taxonomy" id="2498619"/>
    <lineage>
        <taxon>Eukaryota</taxon>
        <taxon>Fungi</taxon>
        <taxon>Dikarya</taxon>
        <taxon>Basidiomycota</taxon>
        <taxon>Agaricomycotina</taxon>
        <taxon>Agaricomycetes</taxon>
        <taxon>Polyporales</taxon>
        <taxon>Polyporaceae</taxon>
        <taxon>Lentinus</taxon>
    </lineage>
</organism>
<reference evidence="1 2" key="1">
    <citation type="journal article" date="2018" name="Biotechnol. Biofuels">
        <title>Integrative visual omics of the white-rot fungus Polyporus brumalis exposes the biotechnological potential of its oxidative enzymes for delignifying raw plant biomass.</title>
        <authorList>
            <person name="Miyauchi S."/>
            <person name="Rancon A."/>
            <person name="Drula E."/>
            <person name="Hage H."/>
            <person name="Chaduli D."/>
            <person name="Favel A."/>
            <person name="Grisel S."/>
            <person name="Henrissat B."/>
            <person name="Herpoel-Gimbert I."/>
            <person name="Ruiz-Duenas F.J."/>
            <person name="Chevret D."/>
            <person name="Hainaut M."/>
            <person name="Lin J."/>
            <person name="Wang M."/>
            <person name="Pangilinan J."/>
            <person name="Lipzen A."/>
            <person name="Lesage-Meessen L."/>
            <person name="Navarro D."/>
            <person name="Riley R."/>
            <person name="Grigoriev I.V."/>
            <person name="Zhou S."/>
            <person name="Raouche S."/>
            <person name="Rosso M.N."/>
        </authorList>
    </citation>
    <scope>NUCLEOTIDE SEQUENCE [LARGE SCALE GENOMIC DNA]</scope>
    <source>
        <strain evidence="1 2">BRFM 1820</strain>
    </source>
</reference>
<protein>
    <recommendedName>
        <fullName evidence="3">USP domain-containing protein</fullName>
    </recommendedName>
</protein>
<sequence length="72" mass="8438">MYRVCGIVYYADDDGGKHFVCRFIDKAGGVWFHDGAKYKDQVVYYDNVVNFPPKKLQTVDKYGMKMVIYTRL</sequence>
<accession>A0A371CP29</accession>
<dbReference type="AlphaFoldDB" id="A0A371CP29"/>
<evidence type="ECO:0008006" key="3">
    <source>
        <dbReference type="Google" id="ProtNLM"/>
    </source>
</evidence>
<dbReference type="OrthoDB" id="2717759at2759"/>
<gene>
    <name evidence="1" type="ORF">OH76DRAFT_1363496</name>
</gene>
<dbReference type="EMBL" id="KZ857495">
    <property type="protein sequence ID" value="RDX42045.1"/>
    <property type="molecule type" value="Genomic_DNA"/>
</dbReference>
<dbReference type="Proteomes" id="UP000256964">
    <property type="component" value="Unassembled WGS sequence"/>
</dbReference>
<proteinExistence type="predicted"/>
<keyword evidence="2" id="KW-1185">Reference proteome</keyword>